<dbReference type="GO" id="GO:0004497">
    <property type="term" value="F:monooxygenase activity"/>
    <property type="evidence" value="ECO:0007669"/>
    <property type="project" value="InterPro"/>
</dbReference>
<gene>
    <name evidence="4" type="ORF">GIL414_LOCUS10242</name>
    <name evidence="5" type="ORF">SMN809_LOCUS18955</name>
    <name evidence="3" type="ORF">UXM345_LOCUS12828</name>
</gene>
<keyword evidence="2" id="KW-0479">Metal-binding</keyword>
<dbReference type="GO" id="GO:0005506">
    <property type="term" value="F:iron ion binding"/>
    <property type="evidence" value="ECO:0007669"/>
    <property type="project" value="InterPro"/>
</dbReference>
<dbReference type="InterPro" id="IPR002401">
    <property type="entry name" value="Cyt_P450_E_grp-I"/>
</dbReference>
<dbReference type="EMBL" id="CAJOBI010009306">
    <property type="protein sequence ID" value="CAF4134983.1"/>
    <property type="molecule type" value="Genomic_DNA"/>
</dbReference>
<dbReference type="AlphaFoldDB" id="A0A819K2N1"/>
<evidence type="ECO:0000313" key="5">
    <source>
        <dbReference type="EMBL" id="CAF4134983.1"/>
    </source>
</evidence>
<dbReference type="Proteomes" id="UP000681720">
    <property type="component" value="Unassembled WGS sequence"/>
</dbReference>
<feature type="binding site" description="axial binding residue" evidence="2">
    <location>
        <position position="223"/>
    </location>
    <ligand>
        <name>heme</name>
        <dbReference type="ChEBI" id="CHEBI:30413"/>
    </ligand>
    <ligandPart>
        <name>Fe</name>
        <dbReference type="ChEBI" id="CHEBI:18248"/>
    </ligandPart>
</feature>
<evidence type="ECO:0008006" key="7">
    <source>
        <dbReference type="Google" id="ProtNLM"/>
    </source>
</evidence>
<dbReference type="PRINTS" id="PR00463">
    <property type="entry name" value="EP450I"/>
</dbReference>
<evidence type="ECO:0000313" key="4">
    <source>
        <dbReference type="EMBL" id="CAF3972756.1"/>
    </source>
</evidence>
<dbReference type="PANTHER" id="PTHR24291">
    <property type="entry name" value="CYTOCHROME P450 FAMILY 4"/>
    <property type="match status" value="1"/>
</dbReference>
<dbReference type="GO" id="GO:0020037">
    <property type="term" value="F:heme binding"/>
    <property type="evidence" value="ECO:0007669"/>
    <property type="project" value="InterPro"/>
</dbReference>
<dbReference type="SUPFAM" id="SSF48264">
    <property type="entry name" value="Cytochrome P450"/>
    <property type="match status" value="1"/>
</dbReference>
<keyword evidence="2" id="KW-0349">Heme</keyword>
<dbReference type="EMBL" id="CAJOBJ010003642">
    <property type="protein sequence ID" value="CAF3972756.1"/>
    <property type="molecule type" value="Genomic_DNA"/>
</dbReference>
<protein>
    <recommendedName>
        <fullName evidence="7">Cytochrome P450</fullName>
    </recommendedName>
</protein>
<proteinExistence type="inferred from homology"/>
<dbReference type="EMBL" id="CAJOBF010001359">
    <property type="protein sequence ID" value="CAF3942227.1"/>
    <property type="molecule type" value="Genomic_DNA"/>
</dbReference>
<dbReference type="PRINTS" id="PR00385">
    <property type="entry name" value="P450"/>
</dbReference>
<dbReference type="InterPro" id="IPR001128">
    <property type="entry name" value="Cyt_P450"/>
</dbReference>
<dbReference type="Proteomes" id="UP000676336">
    <property type="component" value="Unassembled WGS sequence"/>
</dbReference>
<evidence type="ECO:0000313" key="6">
    <source>
        <dbReference type="Proteomes" id="UP000663842"/>
    </source>
</evidence>
<dbReference type="Gene3D" id="1.10.630.10">
    <property type="entry name" value="Cytochrome P450"/>
    <property type="match status" value="1"/>
</dbReference>
<dbReference type="Pfam" id="PF00067">
    <property type="entry name" value="p450"/>
    <property type="match status" value="1"/>
</dbReference>
<name>A0A819K2N1_9BILA</name>
<evidence type="ECO:0000256" key="2">
    <source>
        <dbReference type="PIRSR" id="PIRSR602401-1"/>
    </source>
</evidence>
<comment type="cofactor">
    <cofactor evidence="2">
        <name>heme</name>
        <dbReference type="ChEBI" id="CHEBI:30413"/>
    </cofactor>
</comment>
<dbReference type="Proteomes" id="UP000663842">
    <property type="component" value="Unassembled WGS sequence"/>
</dbReference>
<organism evidence="3 6">
    <name type="scientific">Rotaria magnacalcarata</name>
    <dbReference type="NCBI Taxonomy" id="392030"/>
    <lineage>
        <taxon>Eukaryota</taxon>
        <taxon>Metazoa</taxon>
        <taxon>Spiralia</taxon>
        <taxon>Gnathifera</taxon>
        <taxon>Rotifera</taxon>
        <taxon>Eurotatoria</taxon>
        <taxon>Bdelloidea</taxon>
        <taxon>Philodinida</taxon>
        <taxon>Philodinidae</taxon>
        <taxon>Rotaria</taxon>
    </lineage>
</organism>
<keyword evidence="2" id="KW-0408">Iron</keyword>
<evidence type="ECO:0000313" key="3">
    <source>
        <dbReference type="EMBL" id="CAF3942227.1"/>
    </source>
</evidence>
<dbReference type="InterPro" id="IPR050196">
    <property type="entry name" value="Cytochrome_P450_Monoox"/>
</dbReference>
<accession>A0A819K2N1</accession>
<dbReference type="InterPro" id="IPR036396">
    <property type="entry name" value="Cyt_P450_sf"/>
</dbReference>
<evidence type="ECO:0000256" key="1">
    <source>
        <dbReference type="ARBA" id="ARBA00010617"/>
    </source>
</evidence>
<dbReference type="PANTHER" id="PTHR24291:SF201">
    <property type="entry name" value="CYTOCHROME P450, FAMILY 4, SUBFAMILY B, POLYPEPTIDE 7"/>
    <property type="match status" value="1"/>
</dbReference>
<comment type="similarity">
    <text evidence="1">Belongs to the cytochrome P450 family.</text>
</comment>
<dbReference type="GO" id="GO:0016705">
    <property type="term" value="F:oxidoreductase activity, acting on paired donors, with incorporation or reduction of molecular oxygen"/>
    <property type="evidence" value="ECO:0007669"/>
    <property type="project" value="InterPro"/>
</dbReference>
<reference evidence="3" key="1">
    <citation type="submission" date="2021-02" db="EMBL/GenBank/DDBJ databases">
        <authorList>
            <person name="Nowell W R."/>
        </authorList>
    </citation>
    <scope>NUCLEOTIDE SEQUENCE</scope>
</reference>
<comment type="caution">
    <text evidence="3">The sequence shown here is derived from an EMBL/GenBank/DDBJ whole genome shotgun (WGS) entry which is preliminary data.</text>
</comment>
<sequence length="241" mass="27884">MFCFIACNYDLKTLVDNSDNSKNELTQALYSPLNAMQTILQLPTLLKKIIDIELNMTSEMRAERKRISFIASLVTLLQKDEKLEASKREEQKKSFSYGITSTSVSWFIYFMSKTLEVQKKIKKGLSEYNGQRLSIKHMDSFIYLECVLDEVLRLVARVLGTTRTLTTNDQLPKSGFQFKTGDKLYWADLCDLNEFHPEIYLNDPENQNNLGALMPFGGEHRMCMNEDLARLELKLFCARLM</sequence>